<feature type="non-terminal residue" evidence="2">
    <location>
        <position position="371"/>
    </location>
</feature>
<reference evidence="2 3" key="1">
    <citation type="submission" date="2020-12" db="EMBL/GenBank/DDBJ databases">
        <title>Olleya sediminilitoris sp. nov., isolated from a tidal flat.</title>
        <authorList>
            <person name="Park S."/>
            <person name="Yoon J.-H."/>
        </authorList>
    </citation>
    <scope>NUCLEOTIDE SEQUENCE [LARGE SCALE GENOMIC DNA]</scope>
    <source>
        <strain evidence="2 3">YSTF-M6</strain>
    </source>
</reference>
<organism evidence="2 3">
    <name type="scientific">Olleya sediminilitoris</name>
    <dbReference type="NCBI Taxonomy" id="2795739"/>
    <lineage>
        <taxon>Bacteria</taxon>
        <taxon>Pseudomonadati</taxon>
        <taxon>Bacteroidota</taxon>
        <taxon>Flavobacteriia</taxon>
        <taxon>Flavobacteriales</taxon>
        <taxon>Flavobacteriaceae</taxon>
    </lineage>
</organism>
<dbReference type="EMBL" id="JAEMEF010000029">
    <property type="protein sequence ID" value="MBL7561235.1"/>
    <property type="molecule type" value="Genomic_DNA"/>
</dbReference>
<gene>
    <name evidence="2" type="ORF">JAO71_15695</name>
</gene>
<comment type="caution">
    <text evidence="2">The sequence shown here is derived from an EMBL/GenBank/DDBJ whole genome shotgun (WGS) entry which is preliminary data.</text>
</comment>
<dbReference type="Proteomes" id="UP000605013">
    <property type="component" value="Unassembled WGS sequence"/>
</dbReference>
<keyword evidence="3" id="KW-1185">Reference proteome</keyword>
<protein>
    <submittedName>
        <fullName evidence="2">T9SS type A sorting domain-containing protein</fullName>
    </submittedName>
</protein>
<evidence type="ECO:0000313" key="2">
    <source>
        <dbReference type="EMBL" id="MBL7561235.1"/>
    </source>
</evidence>
<dbReference type="InterPro" id="IPR026444">
    <property type="entry name" value="Secre_tail"/>
</dbReference>
<sequence length="371" mass="40569">GSGAPSGESYWFNGTANDGDITIPALAGNQILVGNPYPSAIGATQFINDNNPITDGSLYFYEHFETNSSHVLADYQGGYATYNLLTSVEAPTPAAGGTSSKGAPKNSVAVGQGFFVKIANSGNIQFTNSQREFARESLSESTFYRSAQATTTDNRIKYKLQFKDASDNTMTIALGYDQNASPAYDRGYDSERFNTLSNQIYWTIPDKELCIQGLNSFDVSEEIPLGINISNTGDYTFKISETLNFPTNESIYLKDNQNNTFYDITTTPVTLYLTDATDQARFSIVYQTSEALSNADFNQNDNTVYYNISNDNLVLDGIEDLQAIKSLKIYNILGQAIQSFDSVTTQEVSMSALTSGIYIAEIIETSGVKTT</sequence>
<evidence type="ECO:0000256" key="1">
    <source>
        <dbReference type="ARBA" id="ARBA00022729"/>
    </source>
</evidence>
<keyword evidence="1" id="KW-0732">Signal</keyword>
<proteinExistence type="predicted"/>
<evidence type="ECO:0000313" key="3">
    <source>
        <dbReference type="Proteomes" id="UP000605013"/>
    </source>
</evidence>
<dbReference type="NCBIfam" id="TIGR04183">
    <property type="entry name" value="Por_Secre_tail"/>
    <property type="match status" value="1"/>
</dbReference>
<feature type="non-terminal residue" evidence="2">
    <location>
        <position position="1"/>
    </location>
</feature>
<accession>A0ABS1WQ36</accession>
<dbReference type="RefSeq" id="WP_203001724.1">
    <property type="nucleotide sequence ID" value="NZ_JAEMEF010000029.1"/>
</dbReference>
<name>A0ABS1WQ36_9FLAO</name>